<dbReference type="OrthoDB" id="9801481at2"/>
<keyword evidence="3 7" id="KW-0479">Metal-binding</keyword>
<dbReference type="InterPro" id="IPR008331">
    <property type="entry name" value="Ferritin_DPS_dom"/>
</dbReference>
<feature type="domain" description="Ferritin-like diiron" evidence="9">
    <location>
        <begin position="1"/>
        <end position="145"/>
    </location>
</feature>
<gene>
    <name evidence="10" type="ORF">IX84_14840</name>
</gene>
<dbReference type="EMBL" id="JPOS01000035">
    <property type="protein sequence ID" value="KGE87486.1"/>
    <property type="molecule type" value="Genomic_DNA"/>
</dbReference>
<name>A0A098S607_9BACT</name>
<protein>
    <recommendedName>
        <fullName evidence="8">Ferritin</fullName>
        <ecNumber evidence="8">1.16.3.2</ecNumber>
    </recommendedName>
</protein>
<proteinExistence type="inferred from homology"/>
<evidence type="ECO:0000256" key="8">
    <source>
        <dbReference type="RuleBase" id="RU361145"/>
    </source>
</evidence>
<dbReference type="GO" id="GO:0004322">
    <property type="term" value="F:ferroxidase activity"/>
    <property type="evidence" value="ECO:0007669"/>
    <property type="project" value="TreeGrafter"/>
</dbReference>
<dbReference type="InterPro" id="IPR009078">
    <property type="entry name" value="Ferritin-like_SF"/>
</dbReference>
<keyword evidence="8" id="KW-0963">Cytoplasm</keyword>
<keyword evidence="5 7" id="KW-0408">Iron</keyword>
<dbReference type="SUPFAM" id="SSF47240">
    <property type="entry name" value="Ferritin-like"/>
    <property type="match status" value="1"/>
</dbReference>
<dbReference type="CDD" id="cd01055">
    <property type="entry name" value="Nonheme_Ferritin"/>
    <property type="match status" value="1"/>
</dbReference>
<sequence length="173" mass="20066">MISKNMENALNEQIVLEGYASQLYLSMASWCDAQGLEGCAQFMHRQSEEERMHMLKIFHYLSEVDAFAKAPGIDQPPHEFESIRALFEQVYHHEQKVTASIHKLLKIGYDENDHTTLNFLQWYVEEQREEEALMRTILDRIKLIGDGPQSLYYIDKEVQQVNAQAEAAEAAEE</sequence>
<evidence type="ECO:0000256" key="1">
    <source>
        <dbReference type="ARBA" id="ARBA00006950"/>
    </source>
</evidence>
<dbReference type="AlphaFoldDB" id="A0A098S607"/>
<accession>A0A098S607</accession>
<evidence type="ECO:0000256" key="2">
    <source>
        <dbReference type="ARBA" id="ARBA00022434"/>
    </source>
</evidence>
<feature type="binding site" evidence="7">
    <location>
        <position position="50"/>
    </location>
    <ligand>
        <name>Fe cation</name>
        <dbReference type="ChEBI" id="CHEBI:24875"/>
        <label>1</label>
    </ligand>
</feature>
<dbReference type="GO" id="GO:0006879">
    <property type="term" value="P:intracellular iron ion homeostasis"/>
    <property type="evidence" value="ECO:0007669"/>
    <property type="project" value="UniProtKB-KW"/>
</dbReference>
<keyword evidence="4" id="KW-0560">Oxidoreductase</keyword>
<dbReference type="Pfam" id="PF00210">
    <property type="entry name" value="Ferritin"/>
    <property type="match status" value="1"/>
</dbReference>
<dbReference type="InterPro" id="IPR009040">
    <property type="entry name" value="Ferritin-like_diiron"/>
</dbReference>
<dbReference type="STRING" id="1524460.IX84_14840"/>
<reference evidence="10 11" key="1">
    <citation type="journal article" date="2014" name="Int. J. Syst. Evol. Microbiol.">
        <title>Phaeodactylibacter xiamenensis gen. nov., sp. nov., a member of the family Saprospiraceae isolated from the marine alga Phaeodactylum tricornutum.</title>
        <authorList>
            <person name="Chen Z.Jr."/>
            <person name="Lei X."/>
            <person name="Lai Q."/>
            <person name="Li Y."/>
            <person name="Zhang B."/>
            <person name="Zhang J."/>
            <person name="Zhang H."/>
            <person name="Yang L."/>
            <person name="Zheng W."/>
            <person name="Tian Y."/>
            <person name="Yu Z."/>
            <person name="Xu H.Jr."/>
            <person name="Zheng T."/>
        </authorList>
    </citation>
    <scope>NUCLEOTIDE SEQUENCE [LARGE SCALE GENOMIC DNA]</scope>
    <source>
        <strain evidence="10 11">KD52</strain>
    </source>
</reference>
<dbReference type="GO" id="GO:0008198">
    <property type="term" value="F:ferrous iron binding"/>
    <property type="evidence" value="ECO:0007669"/>
    <property type="project" value="TreeGrafter"/>
</dbReference>
<dbReference type="Gene3D" id="1.20.1260.10">
    <property type="match status" value="1"/>
</dbReference>
<dbReference type="Proteomes" id="UP000029736">
    <property type="component" value="Unassembled WGS sequence"/>
</dbReference>
<dbReference type="PROSITE" id="PS50905">
    <property type="entry name" value="FERRITIN_LIKE"/>
    <property type="match status" value="1"/>
</dbReference>
<comment type="function">
    <text evidence="8">Iron-storage protein.</text>
</comment>
<dbReference type="InterPro" id="IPR001519">
    <property type="entry name" value="Ferritin"/>
</dbReference>
<comment type="subcellular location">
    <subcellularLocation>
        <location evidence="8">Cytoplasm</location>
    </subcellularLocation>
</comment>
<dbReference type="InterPro" id="IPR012347">
    <property type="entry name" value="Ferritin-like"/>
</dbReference>
<evidence type="ECO:0000256" key="4">
    <source>
        <dbReference type="ARBA" id="ARBA00023002"/>
    </source>
</evidence>
<dbReference type="GO" id="GO:0042802">
    <property type="term" value="F:identical protein binding"/>
    <property type="evidence" value="ECO:0007669"/>
    <property type="project" value="UniProtKB-ARBA"/>
</dbReference>
<feature type="binding site" evidence="7">
    <location>
        <position position="53"/>
    </location>
    <ligand>
        <name>Fe cation</name>
        <dbReference type="ChEBI" id="CHEBI:24875"/>
        <label>1</label>
    </ligand>
</feature>
<evidence type="ECO:0000256" key="5">
    <source>
        <dbReference type="ARBA" id="ARBA00023004"/>
    </source>
</evidence>
<dbReference type="PANTHER" id="PTHR11431">
    <property type="entry name" value="FERRITIN"/>
    <property type="match status" value="1"/>
</dbReference>
<comment type="function">
    <text evidence="6">May alleviate iron toxicity in the presence of oxygen.</text>
</comment>
<dbReference type="GO" id="GO:0005829">
    <property type="term" value="C:cytosol"/>
    <property type="evidence" value="ECO:0007669"/>
    <property type="project" value="TreeGrafter"/>
</dbReference>
<dbReference type="GO" id="GO:0006826">
    <property type="term" value="P:iron ion transport"/>
    <property type="evidence" value="ECO:0007669"/>
    <property type="project" value="InterPro"/>
</dbReference>
<dbReference type="EC" id="1.16.3.2" evidence="8"/>
<dbReference type="GO" id="GO:0008199">
    <property type="term" value="F:ferric iron binding"/>
    <property type="evidence" value="ECO:0007669"/>
    <property type="project" value="InterPro"/>
</dbReference>
<comment type="catalytic activity">
    <reaction evidence="8">
        <text>4 Fe(2+) + O2 + 6 H2O = 4 iron(III) oxide-hydroxide + 12 H(+)</text>
        <dbReference type="Rhea" id="RHEA:11972"/>
        <dbReference type="ChEBI" id="CHEBI:15377"/>
        <dbReference type="ChEBI" id="CHEBI:15378"/>
        <dbReference type="ChEBI" id="CHEBI:15379"/>
        <dbReference type="ChEBI" id="CHEBI:29033"/>
        <dbReference type="ChEBI" id="CHEBI:78619"/>
        <dbReference type="EC" id="1.16.3.2"/>
    </reaction>
</comment>
<evidence type="ECO:0000259" key="9">
    <source>
        <dbReference type="PROSITE" id="PS50905"/>
    </source>
</evidence>
<organism evidence="10 11">
    <name type="scientific">Phaeodactylibacter xiamenensis</name>
    <dbReference type="NCBI Taxonomy" id="1524460"/>
    <lineage>
        <taxon>Bacteria</taxon>
        <taxon>Pseudomonadati</taxon>
        <taxon>Bacteroidota</taxon>
        <taxon>Saprospiria</taxon>
        <taxon>Saprospirales</taxon>
        <taxon>Haliscomenobacteraceae</taxon>
        <taxon>Phaeodactylibacter</taxon>
    </lineage>
</organism>
<evidence type="ECO:0000256" key="6">
    <source>
        <dbReference type="ARBA" id="ARBA00054546"/>
    </source>
</evidence>
<keyword evidence="2 8" id="KW-0409">Iron storage</keyword>
<evidence type="ECO:0000313" key="11">
    <source>
        <dbReference type="Proteomes" id="UP000029736"/>
    </source>
</evidence>
<evidence type="ECO:0000256" key="7">
    <source>
        <dbReference type="PIRSR" id="PIRSR601519-1"/>
    </source>
</evidence>
<feature type="binding site" evidence="7">
    <location>
        <position position="127"/>
    </location>
    <ligand>
        <name>Fe cation</name>
        <dbReference type="ChEBI" id="CHEBI:24875"/>
        <label>1</label>
    </ligand>
</feature>
<dbReference type="FunFam" id="1.20.1260.10:FF:000001">
    <property type="entry name" value="Non-heme ferritin"/>
    <property type="match status" value="1"/>
</dbReference>
<evidence type="ECO:0000256" key="3">
    <source>
        <dbReference type="ARBA" id="ARBA00022723"/>
    </source>
</evidence>
<dbReference type="PANTHER" id="PTHR11431:SF127">
    <property type="entry name" value="BACTERIAL NON-HEME FERRITIN"/>
    <property type="match status" value="1"/>
</dbReference>
<keyword evidence="11" id="KW-1185">Reference proteome</keyword>
<evidence type="ECO:0000313" key="10">
    <source>
        <dbReference type="EMBL" id="KGE87486.1"/>
    </source>
</evidence>
<feature type="binding site" evidence="7">
    <location>
        <position position="94"/>
    </location>
    <ligand>
        <name>Fe cation</name>
        <dbReference type="ChEBI" id="CHEBI:24875"/>
        <label>1</label>
    </ligand>
</feature>
<comment type="caution">
    <text evidence="10">The sequence shown here is derived from an EMBL/GenBank/DDBJ whole genome shotgun (WGS) entry which is preliminary data.</text>
</comment>
<comment type="similarity">
    <text evidence="1 8">Belongs to the ferritin family. Prokaryotic subfamily.</text>
</comment>
<dbReference type="InterPro" id="IPR041719">
    <property type="entry name" value="Ferritin_prok"/>
</dbReference>
<feature type="binding site" evidence="7">
    <location>
        <position position="17"/>
    </location>
    <ligand>
        <name>Fe cation</name>
        <dbReference type="ChEBI" id="CHEBI:24875"/>
        <label>1</label>
    </ligand>
</feature>